<name>A0A2M4CFL3_9DIPT</name>
<proteinExistence type="predicted"/>
<dbReference type="AlphaFoldDB" id="A0A2M4CFL3"/>
<dbReference type="EMBL" id="GGFJ01014989">
    <property type="protein sequence ID" value="MBW64130.1"/>
    <property type="molecule type" value="Transcribed_RNA"/>
</dbReference>
<reference evidence="2" key="1">
    <citation type="submission" date="2018-01" db="EMBL/GenBank/DDBJ databases">
        <title>An insight into the sialome of Amazonian anophelines.</title>
        <authorList>
            <person name="Ribeiro J.M."/>
            <person name="Scarpassa V."/>
            <person name="Calvo E."/>
        </authorList>
    </citation>
    <scope>NUCLEOTIDE SEQUENCE</scope>
    <source>
        <tissue evidence="2">Salivary glands</tissue>
    </source>
</reference>
<accession>A0A2M4CFL3</accession>
<organism evidence="2">
    <name type="scientific">Anopheles marajoara</name>
    <dbReference type="NCBI Taxonomy" id="58244"/>
    <lineage>
        <taxon>Eukaryota</taxon>
        <taxon>Metazoa</taxon>
        <taxon>Ecdysozoa</taxon>
        <taxon>Arthropoda</taxon>
        <taxon>Hexapoda</taxon>
        <taxon>Insecta</taxon>
        <taxon>Pterygota</taxon>
        <taxon>Neoptera</taxon>
        <taxon>Endopterygota</taxon>
        <taxon>Diptera</taxon>
        <taxon>Nematocera</taxon>
        <taxon>Culicoidea</taxon>
        <taxon>Culicidae</taxon>
        <taxon>Anophelinae</taxon>
        <taxon>Anopheles</taxon>
    </lineage>
</organism>
<feature type="chain" id="PRO_5014772886" evidence="1">
    <location>
        <begin position="22"/>
        <end position="66"/>
    </location>
</feature>
<sequence>MDGFRWLPVPGTLLLLPPVWMKTVETLFGCLLSAVSSAREVDPSGKAPCLRGGLVGTTFLPRAPPC</sequence>
<evidence type="ECO:0000256" key="1">
    <source>
        <dbReference type="SAM" id="SignalP"/>
    </source>
</evidence>
<keyword evidence="1" id="KW-0732">Signal</keyword>
<feature type="signal peptide" evidence="1">
    <location>
        <begin position="1"/>
        <end position="21"/>
    </location>
</feature>
<evidence type="ECO:0000313" key="2">
    <source>
        <dbReference type="EMBL" id="MBW64130.1"/>
    </source>
</evidence>
<protein>
    <submittedName>
        <fullName evidence="2">Putative secreted protein</fullName>
    </submittedName>
</protein>